<dbReference type="SMART" id="SM00185">
    <property type="entry name" value="ARM"/>
    <property type="match status" value="5"/>
</dbReference>
<keyword evidence="1" id="KW-0677">Repeat</keyword>
<dbReference type="SUPFAM" id="SSF48371">
    <property type="entry name" value="ARM repeat"/>
    <property type="match status" value="1"/>
</dbReference>
<proteinExistence type="predicted"/>
<dbReference type="GeneID" id="106470155"/>
<feature type="repeat" description="ARM" evidence="2">
    <location>
        <begin position="404"/>
        <end position="432"/>
    </location>
</feature>
<feature type="domain" description="EDR1/CTR1/ARMC3-like peptidase-like" evidence="4">
    <location>
        <begin position="598"/>
        <end position="748"/>
    </location>
</feature>
<name>A0ABM1TEY7_LIMPO</name>
<evidence type="ECO:0000313" key="6">
    <source>
        <dbReference type="RefSeq" id="XP_022254443.1"/>
    </source>
</evidence>
<dbReference type="PANTHER" id="PTHR46618">
    <property type="entry name" value="ARMADILLO REPEAT-CONTAINING PROTEIN 3"/>
    <property type="match status" value="1"/>
</dbReference>
<dbReference type="Proteomes" id="UP000694941">
    <property type="component" value="Unplaced"/>
</dbReference>
<dbReference type="RefSeq" id="XP_022254443.1">
    <property type="nucleotide sequence ID" value="XM_022398735.1"/>
</dbReference>
<dbReference type="InterPro" id="IPR055164">
    <property type="entry name" value="EDR1/CTR1/ARMC3-like_pept-like"/>
</dbReference>
<dbReference type="InterPro" id="IPR016024">
    <property type="entry name" value="ARM-type_fold"/>
</dbReference>
<evidence type="ECO:0000256" key="1">
    <source>
        <dbReference type="ARBA" id="ARBA00022737"/>
    </source>
</evidence>
<dbReference type="PANTHER" id="PTHR46618:SF1">
    <property type="entry name" value="ARMADILLO REPEAT-CONTAINING PROTEIN 3"/>
    <property type="match status" value="1"/>
</dbReference>
<protein>
    <submittedName>
        <fullName evidence="6">Armadillo repeat-containing protein 3-like</fullName>
    </submittedName>
</protein>
<evidence type="ECO:0000259" key="4">
    <source>
        <dbReference type="Pfam" id="PF14381"/>
    </source>
</evidence>
<evidence type="ECO:0000256" key="3">
    <source>
        <dbReference type="SAM" id="MobiDB-lite"/>
    </source>
</evidence>
<accession>A0ABM1TEY7</accession>
<sequence length="762" mass="84465">MADKKRKGKKDEIPQPSTIEVTEKVLIESNNNTTFILMLQSKEENVLYTACDAILKVAKKGDRSKEELVSLGAVPPVLQLFSHAILDIQRYAAMTMTYLISVDSAIKQFVQLDGISLTLKALAIEDLSMQEFLTAILVYVAGHSDYRNEIIVNNGVAVLLKKLDSSNSDVQKNSVEILKCLFENPEAVNQFCEAGGLRILFSLLSSQFPVIQVLALNVLQKCAKNESCRKWILLKDGVDQLMEILYNDEFSDLHASTLGILLECASSPDIVVYLQKVSAINNFLSFVEGTEDNETKQLSLSILAKMAQTNEFRDLLHCDGIEKNLHQLLNHHSQSVQTAAAEVITEMAASHSSKESFLNLGTVNQLSTLLQTSSDVHLLQALISSLSVLTTGSLKSCRIIFETGGLKPLVEVIKTDVCDEILESSLTCLRNLGIYYLAREKAVECGVVPVLLKFLNCISSVKNFLLFQHYLVYCLHGILLLFSIFVGLSSQQHLFQWLLKSLLKMEPSDSTYDGFYDTGAMRLGEMFGTLEDYRSRPVDARRPVLIVNTTIFPSLPCCTSTNSEASVSLSSEQDTKDSPQMKTKTSQLQKNVPSSPPGSVMDPTVTDLPSDPRLHTFVHQVETLLDSASDMKSQLQLLAQFVSDKMGGAVQVGQDLALGVELHLNELKNNLQCNALPLGYLKKGSFSHRALLFKVLADKVLLPCSLVRGTYGRAWNEILVLGGFLQDERPYTLSERYIVDVMHIPGRLLHPDSTEAAEYMHI</sequence>
<dbReference type="InterPro" id="IPR000225">
    <property type="entry name" value="Armadillo"/>
</dbReference>
<dbReference type="Pfam" id="PF14381">
    <property type="entry name" value="EDR1_CTR1_ARMC3_pept"/>
    <property type="match status" value="1"/>
</dbReference>
<feature type="compositionally biased region" description="Polar residues" evidence="3">
    <location>
        <begin position="580"/>
        <end position="593"/>
    </location>
</feature>
<dbReference type="Gene3D" id="1.25.10.10">
    <property type="entry name" value="Leucine-rich Repeat Variant"/>
    <property type="match status" value="2"/>
</dbReference>
<organism evidence="5 6">
    <name type="scientific">Limulus polyphemus</name>
    <name type="common">Atlantic horseshoe crab</name>
    <dbReference type="NCBI Taxonomy" id="6850"/>
    <lineage>
        <taxon>Eukaryota</taxon>
        <taxon>Metazoa</taxon>
        <taxon>Ecdysozoa</taxon>
        <taxon>Arthropoda</taxon>
        <taxon>Chelicerata</taxon>
        <taxon>Merostomata</taxon>
        <taxon>Xiphosura</taxon>
        <taxon>Limulidae</taxon>
        <taxon>Limulus</taxon>
    </lineage>
</organism>
<keyword evidence="5" id="KW-1185">Reference proteome</keyword>
<evidence type="ECO:0000313" key="5">
    <source>
        <dbReference type="Proteomes" id="UP000694941"/>
    </source>
</evidence>
<feature type="region of interest" description="Disordered" evidence="3">
    <location>
        <begin position="566"/>
        <end position="603"/>
    </location>
</feature>
<dbReference type="InterPro" id="IPR011989">
    <property type="entry name" value="ARM-like"/>
</dbReference>
<dbReference type="PROSITE" id="PS50176">
    <property type="entry name" value="ARM_REPEAT"/>
    <property type="match status" value="1"/>
</dbReference>
<evidence type="ECO:0000256" key="2">
    <source>
        <dbReference type="PROSITE-ProRule" id="PRU00259"/>
    </source>
</evidence>
<gene>
    <name evidence="6" type="primary">LOC106470155</name>
</gene>
<dbReference type="InterPro" id="IPR052441">
    <property type="entry name" value="Armadillo-Ser/Thr_Kinase"/>
</dbReference>
<reference evidence="6" key="1">
    <citation type="submission" date="2025-08" db="UniProtKB">
        <authorList>
            <consortium name="RefSeq"/>
        </authorList>
    </citation>
    <scope>IDENTIFICATION</scope>
    <source>
        <tissue evidence="6">Muscle</tissue>
    </source>
</reference>